<dbReference type="Gene3D" id="1.20.1720.10">
    <property type="entry name" value="Multidrug resistance protein D"/>
    <property type="match status" value="1"/>
</dbReference>
<feature type="transmembrane region" description="Helical" evidence="7">
    <location>
        <begin position="44"/>
        <end position="64"/>
    </location>
</feature>
<dbReference type="PANTHER" id="PTHR42718">
    <property type="entry name" value="MAJOR FACILITATOR SUPERFAMILY MULTIDRUG TRANSPORTER MFSC"/>
    <property type="match status" value="1"/>
</dbReference>
<evidence type="ECO:0000256" key="7">
    <source>
        <dbReference type="SAM" id="Phobius"/>
    </source>
</evidence>
<dbReference type="InterPro" id="IPR036259">
    <property type="entry name" value="MFS_trans_sf"/>
</dbReference>
<dbReference type="EMBL" id="JBHSFP010000031">
    <property type="protein sequence ID" value="MFC4535400.1"/>
    <property type="molecule type" value="Genomic_DNA"/>
</dbReference>
<evidence type="ECO:0000313" key="9">
    <source>
        <dbReference type="EMBL" id="MFC4535400.1"/>
    </source>
</evidence>
<feature type="region of interest" description="Disordered" evidence="6">
    <location>
        <begin position="182"/>
        <end position="209"/>
    </location>
</feature>
<evidence type="ECO:0000259" key="8">
    <source>
        <dbReference type="PROSITE" id="PS50850"/>
    </source>
</evidence>
<accession>A0ABV9CQ30</accession>
<keyword evidence="10" id="KW-1185">Reference proteome</keyword>
<feature type="transmembrane region" description="Helical" evidence="7">
    <location>
        <begin position="140"/>
        <end position="160"/>
    </location>
</feature>
<gene>
    <name evidence="9" type="ORF">ACFO60_31950</name>
</gene>
<feature type="transmembrane region" description="Helical" evidence="7">
    <location>
        <begin position="76"/>
        <end position="96"/>
    </location>
</feature>
<feature type="compositionally biased region" description="Low complexity" evidence="6">
    <location>
        <begin position="195"/>
        <end position="209"/>
    </location>
</feature>
<proteinExistence type="predicted"/>
<keyword evidence="4 7" id="KW-1133">Transmembrane helix</keyword>
<dbReference type="Proteomes" id="UP001596004">
    <property type="component" value="Unassembled WGS sequence"/>
</dbReference>
<dbReference type="Pfam" id="PF07690">
    <property type="entry name" value="MFS_1"/>
    <property type="match status" value="1"/>
</dbReference>
<organism evidence="9 10">
    <name type="scientific">Sphaerisporangium dianthi</name>
    <dbReference type="NCBI Taxonomy" id="1436120"/>
    <lineage>
        <taxon>Bacteria</taxon>
        <taxon>Bacillati</taxon>
        <taxon>Actinomycetota</taxon>
        <taxon>Actinomycetes</taxon>
        <taxon>Streptosporangiales</taxon>
        <taxon>Streptosporangiaceae</taxon>
        <taxon>Sphaerisporangium</taxon>
    </lineage>
</organism>
<comment type="subcellular location">
    <subcellularLocation>
        <location evidence="1">Cell membrane</location>
        <topology evidence="1">Multi-pass membrane protein</topology>
    </subcellularLocation>
</comment>
<dbReference type="SUPFAM" id="SSF103473">
    <property type="entry name" value="MFS general substrate transporter"/>
    <property type="match status" value="1"/>
</dbReference>
<evidence type="ECO:0000256" key="3">
    <source>
        <dbReference type="ARBA" id="ARBA00022692"/>
    </source>
</evidence>
<evidence type="ECO:0000256" key="6">
    <source>
        <dbReference type="SAM" id="MobiDB-lite"/>
    </source>
</evidence>
<keyword evidence="2" id="KW-0813">Transport</keyword>
<feature type="transmembrane region" description="Helical" evidence="7">
    <location>
        <begin position="108"/>
        <end position="128"/>
    </location>
</feature>
<evidence type="ECO:0000256" key="4">
    <source>
        <dbReference type="ARBA" id="ARBA00022989"/>
    </source>
</evidence>
<dbReference type="PANTHER" id="PTHR42718:SF9">
    <property type="entry name" value="MAJOR FACILITATOR SUPERFAMILY MULTIDRUG TRANSPORTER MFSC"/>
    <property type="match status" value="1"/>
</dbReference>
<dbReference type="InterPro" id="IPR011701">
    <property type="entry name" value="MFS"/>
</dbReference>
<protein>
    <submittedName>
        <fullName evidence="9">MFS transporter</fullName>
    </submittedName>
</protein>
<sequence length="209" mass="21861">MVAGAAGPRRMARVMGLISVPITLGPVVGPIIGGLILQNLSWQWMFLVNIPFAIAAIILALVVLPADPRGSGRPAPLDWLGVFLLCPGFAAIVYALSRAGGDGFGSGGVIAGLAVGLLLFACYIAHALRTAGTPLLDVRLFRAKGFTASMTTMFLIGGGLRAHRRLVRRRLLVAVRRGDRGVRRRAGRPQPPAAAPVAAPSEPVAGDYQ</sequence>
<evidence type="ECO:0000256" key="1">
    <source>
        <dbReference type="ARBA" id="ARBA00004651"/>
    </source>
</evidence>
<keyword evidence="3 7" id="KW-0812">Transmembrane</keyword>
<dbReference type="InterPro" id="IPR020846">
    <property type="entry name" value="MFS_dom"/>
</dbReference>
<comment type="caution">
    <text evidence="9">The sequence shown here is derived from an EMBL/GenBank/DDBJ whole genome shotgun (WGS) entry which is preliminary data.</text>
</comment>
<name>A0ABV9CQ30_9ACTN</name>
<feature type="domain" description="Major facilitator superfamily (MFS) profile" evidence="8">
    <location>
        <begin position="1"/>
        <end position="209"/>
    </location>
</feature>
<feature type="transmembrane region" description="Helical" evidence="7">
    <location>
        <begin position="14"/>
        <end position="37"/>
    </location>
</feature>
<evidence type="ECO:0000256" key="5">
    <source>
        <dbReference type="ARBA" id="ARBA00023136"/>
    </source>
</evidence>
<dbReference type="PROSITE" id="PS50850">
    <property type="entry name" value="MFS"/>
    <property type="match status" value="1"/>
</dbReference>
<reference evidence="10" key="1">
    <citation type="journal article" date="2019" name="Int. J. Syst. Evol. Microbiol.">
        <title>The Global Catalogue of Microorganisms (GCM) 10K type strain sequencing project: providing services to taxonomists for standard genome sequencing and annotation.</title>
        <authorList>
            <consortium name="The Broad Institute Genomics Platform"/>
            <consortium name="The Broad Institute Genome Sequencing Center for Infectious Disease"/>
            <person name="Wu L."/>
            <person name="Ma J."/>
        </authorList>
    </citation>
    <scope>NUCLEOTIDE SEQUENCE [LARGE SCALE GENOMIC DNA]</scope>
    <source>
        <strain evidence="10">CGMCC 4.7132</strain>
    </source>
</reference>
<dbReference type="RefSeq" id="WP_380847887.1">
    <property type="nucleotide sequence ID" value="NZ_JBHSFP010000031.1"/>
</dbReference>
<evidence type="ECO:0000256" key="2">
    <source>
        <dbReference type="ARBA" id="ARBA00022448"/>
    </source>
</evidence>
<evidence type="ECO:0000313" key="10">
    <source>
        <dbReference type="Proteomes" id="UP001596004"/>
    </source>
</evidence>
<keyword evidence="5 7" id="KW-0472">Membrane</keyword>